<keyword evidence="3" id="KW-1133">Transmembrane helix</keyword>
<evidence type="ECO:0000313" key="4">
    <source>
        <dbReference type="EMBL" id="CAB4909335.1"/>
    </source>
</evidence>
<proteinExistence type="predicted"/>
<keyword evidence="1" id="KW-0175">Coiled coil</keyword>
<feature type="compositionally biased region" description="Polar residues" evidence="2">
    <location>
        <begin position="1"/>
        <end position="10"/>
    </location>
</feature>
<feature type="coiled-coil region" evidence="1">
    <location>
        <begin position="62"/>
        <end position="105"/>
    </location>
</feature>
<feature type="transmembrane region" description="Helical" evidence="3">
    <location>
        <begin position="160"/>
        <end position="181"/>
    </location>
</feature>
<feature type="compositionally biased region" description="Basic and acidic residues" evidence="2">
    <location>
        <begin position="13"/>
        <end position="26"/>
    </location>
</feature>
<feature type="transmembrane region" description="Helical" evidence="3">
    <location>
        <begin position="193"/>
        <end position="215"/>
    </location>
</feature>
<evidence type="ECO:0000256" key="1">
    <source>
        <dbReference type="SAM" id="Coils"/>
    </source>
</evidence>
<feature type="transmembrane region" description="Helical" evidence="3">
    <location>
        <begin position="127"/>
        <end position="148"/>
    </location>
</feature>
<reference evidence="4" key="1">
    <citation type="submission" date="2020-05" db="EMBL/GenBank/DDBJ databases">
        <authorList>
            <person name="Chiriac C."/>
            <person name="Salcher M."/>
            <person name="Ghai R."/>
            <person name="Kavagutti S V."/>
        </authorList>
    </citation>
    <scope>NUCLEOTIDE SEQUENCE</scope>
</reference>
<dbReference type="EMBL" id="CAFBMP010000062">
    <property type="protein sequence ID" value="CAB4909335.1"/>
    <property type="molecule type" value="Genomic_DNA"/>
</dbReference>
<feature type="region of interest" description="Disordered" evidence="2">
    <location>
        <begin position="1"/>
        <end position="30"/>
    </location>
</feature>
<evidence type="ECO:0000256" key="2">
    <source>
        <dbReference type="SAM" id="MobiDB-lite"/>
    </source>
</evidence>
<gene>
    <name evidence="4" type="ORF">UFOPK3608_00834</name>
</gene>
<evidence type="ECO:0000256" key="3">
    <source>
        <dbReference type="SAM" id="Phobius"/>
    </source>
</evidence>
<accession>A0A6J7GXT6</accession>
<keyword evidence="3" id="KW-0812">Transmembrane</keyword>
<keyword evidence="3" id="KW-0472">Membrane</keyword>
<name>A0A6J7GXT6_9ZZZZ</name>
<protein>
    <submittedName>
        <fullName evidence="4">Unannotated protein</fullName>
    </submittedName>
</protein>
<organism evidence="4">
    <name type="scientific">freshwater metagenome</name>
    <dbReference type="NCBI Taxonomy" id="449393"/>
    <lineage>
        <taxon>unclassified sequences</taxon>
        <taxon>metagenomes</taxon>
        <taxon>ecological metagenomes</taxon>
    </lineage>
</organism>
<feature type="transmembrane region" description="Helical" evidence="3">
    <location>
        <begin position="239"/>
        <end position="260"/>
    </location>
</feature>
<sequence length="376" mass="42115">MKNKNTSSASRALVKEARKQGRRDGKNQVPRQEWGINSVPYLGQLQRKFAAFGRELDLAVEQRKLEREAQKVNAIRVEIQEKGLSEALSRNLAQAEAELGKAQAHLDGGIDEVPMAKFARVRMIGNAVYIPVLMVLFIGEYTITAPAFRVLLGEKRGQSIIAAFAVSVLSVVAAHIFGVYIKSLFDRSRPKSGIFNAVFITVSGVITSAIVYLSYIRASSSALSAGMLTEISANWKLEFLWGLYIVLQMAFVSVGTALSFMHYSEIESKLVRAKIKVWFLRRIKNRRDQKKVKSGTSVEESQVDTSKMLDQELEVLESKKILLRAQYEEVCAIYRDANIHSRRDEMDGAHVSLRPLELDFRSSGLDFHTSELVGVK</sequence>
<dbReference type="AlphaFoldDB" id="A0A6J7GXT6"/>